<comment type="similarity">
    <text evidence="1 2">Belongs to the small heat shock protein (HSP20) family.</text>
</comment>
<dbReference type="Proteomes" id="UP000242818">
    <property type="component" value="Unassembled WGS sequence"/>
</dbReference>
<accession>A0A1C4AUA6</accession>
<dbReference type="InterPro" id="IPR031107">
    <property type="entry name" value="Small_HSP"/>
</dbReference>
<evidence type="ECO:0000313" key="4">
    <source>
        <dbReference type="EMBL" id="SCB98232.1"/>
    </source>
</evidence>
<dbReference type="PROSITE" id="PS01031">
    <property type="entry name" value="SHSP"/>
    <property type="match status" value="1"/>
</dbReference>
<dbReference type="AlphaFoldDB" id="A0A1C4AUA6"/>
<evidence type="ECO:0000313" key="5">
    <source>
        <dbReference type="Proteomes" id="UP000242818"/>
    </source>
</evidence>
<keyword evidence="5" id="KW-1185">Reference proteome</keyword>
<evidence type="ECO:0000256" key="1">
    <source>
        <dbReference type="PROSITE-ProRule" id="PRU00285"/>
    </source>
</evidence>
<dbReference type="PANTHER" id="PTHR11527">
    <property type="entry name" value="HEAT-SHOCK PROTEIN 20 FAMILY MEMBER"/>
    <property type="match status" value="1"/>
</dbReference>
<proteinExistence type="inferred from homology"/>
<feature type="domain" description="SHSP" evidence="3">
    <location>
        <begin position="40"/>
        <end position="154"/>
    </location>
</feature>
<evidence type="ECO:0000259" key="3">
    <source>
        <dbReference type="PROSITE" id="PS01031"/>
    </source>
</evidence>
<dbReference type="Pfam" id="PF00011">
    <property type="entry name" value="HSP20"/>
    <property type="match status" value="1"/>
</dbReference>
<dbReference type="SUPFAM" id="SSF49764">
    <property type="entry name" value="HSP20-like chaperones"/>
    <property type="match status" value="1"/>
</dbReference>
<dbReference type="EMBL" id="FMAR01000002">
    <property type="protein sequence ID" value="SCB98232.1"/>
    <property type="molecule type" value="Genomic_DNA"/>
</dbReference>
<dbReference type="InterPro" id="IPR002068">
    <property type="entry name" value="A-crystallin/Hsp20_dom"/>
</dbReference>
<dbReference type="STRING" id="1335309.GA0116948_102290"/>
<gene>
    <name evidence="4" type="ORF">GA0116948_102290</name>
</gene>
<organism evidence="4 5">
    <name type="scientific">Chitinophaga costaii</name>
    <dbReference type="NCBI Taxonomy" id="1335309"/>
    <lineage>
        <taxon>Bacteria</taxon>
        <taxon>Pseudomonadati</taxon>
        <taxon>Bacteroidota</taxon>
        <taxon>Chitinophagia</taxon>
        <taxon>Chitinophagales</taxon>
        <taxon>Chitinophagaceae</taxon>
        <taxon>Chitinophaga</taxon>
    </lineage>
</organism>
<dbReference type="RefSeq" id="WP_089709412.1">
    <property type="nucleotide sequence ID" value="NZ_FMAR01000002.1"/>
</dbReference>
<dbReference type="OrthoDB" id="9814487at2"/>
<sequence length="154" mass="17818">MTNIIKKDNGRPATFGSVVDQIFQNNLSRFFEDEYWGFTGLQNPSSVPVNIRETDKSYELEVIAPGLKKQDFLLDVKNDLLTISFQHKEENREEDKNKGWLREEYKRREFSRSFSLDDTVDAANATARYEDGVLHVELPKKESVLKLSRTITVA</sequence>
<name>A0A1C4AUA6_9BACT</name>
<protein>
    <submittedName>
        <fullName evidence="4">HSP20 family protein</fullName>
    </submittedName>
</protein>
<reference evidence="4 5" key="1">
    <citation type="submission" date="2016-08" db="EMBL/GenBank/DDBJ databases">
        <authorList>
            <person name="Seilhamer J.J."/>
        </authorList>
    </citation>
    <scope>NUCLEOTIDE SEQUENCE [LARGE SCALE GENOMIC DNA]</scope>
    <source>
        <strain evidence="4 5">A37T2</strain>
    </source>
</reference>
<dbReference type="InterPro" id="IPR008978">
    <property type="entry name" value="HSP20-like_chaperone"/>
</dbReference>
<dbReference type="Gene3D" id="2.60.40.790">
    <property type="match status" value="1"/>
</dbReference>
<evidence type="ECO:0000256" key="2">
    <source>
        <dbReference type="RuleBase" id="RU003616"/>
    </source>
</evidence>